<name>A0A6A6KNB5_HEVBR</name>
<dbReference type="SUPFAM" id="SSF57889">
    <property type="entry name" value="Cysteine-rich domain"/>
    <property type="match status" value="1"/>
</dbReference>
<keyword evidence="4" id="KW-1185">Reference proteome</keyword>
<dbReference type="AlphaFoldDB" id="A0A6A6KNB5"/>
<keyword evidence="1" id="KW-0677">Repeat</keyword>
<evidence type="ECO:0000313" key="3">
    <source>
        <dbReference type="EMBL" id="KAF2289503.1"/>
    </source>
</evidence>
<gene>
    <name evidence="3" type="ORF">GH714_036694</name>
</gene>
<dbReference type="InterPro" id="IPR004146">
    <property type="entry name" value="DC1"/>
</dbReference>
<accession>A0A6A6KNB5</accession>
<dbReference type="InterPro" id="IPR046349">
    <property type="entry name" value="C1-like_sf"/>
</dbReference>
<dbReference type="PANTHER" id="PTHR35317:SF27">
    <property type="entry name" value="RETROVIRUS-RELATED POL POLYPROTEIN FROM TRANSPOSON TNT 1-94"/>
    <property type="match status" value="1"/>
</dbReference>
<evidence type="ECO:0000313" key="4">
    <source>
        <dbReference type="Proteomes" id="UP000467840"/>
    </source>
</evidence>
<evidence type="ECO:0000259" key="2">
    <source>
        <dbReference type="Pfam" id="PF03107"/>
    </source>
</evidence>
<dbReference type="Pfam" id="PF03107">
    <property type="entry name" value="C1_2"/>
    <property type="match status" value="1"/>
</dbReference>
<protein>
    <recommendedName>
        <fullName evidence="2">DC1 domain-containing protein</fullName>
    </recommendedName>
</protein>
<feature type="domain" description="DC1" evidence="2">
    <location>
        <begin position="14"/>
        <end position="62"/>
    </location>
</feature>
<dbReference type="EMBL" id="JAAGAX010000016">
    <property type="protein sequence ID" value="KAF2289503.1"/>
    <property type="molecule type" value="Genomic_DNA"/>
</dbReference>
<sequence length="248" mass="27833">MLKNPCYSIMCIASHEHRLKLEFSSPYENCNGFCCDVCRNPGSDHWLYRCNECEFDVHISCVYSVPSPQFRTLVAVENNYNMVTSPTIASTSSSAAILVNGNSVLQTSGNYINQSQSQNPLSSSTRSLGMPENNVYMMVTRAPPSNTNTTYAMIMDQALQIKGSSSAEHGHVSLFLASVFNISILIRISSRVKRAQLQALSRDFETLQMKDGESVTSYYARTMEISNKMRFHGEKMEDVTIVEKILRF</sequence>
<comment type="caution">
    <text evidence="3">The sequence shown here is derived from an EMBL/GenBank/DDBJ whole genome shotgun (WGS) entry which is preliminary data.</text>
</comment>
<dbReference type="Pfam" id="PF14223">
    <property type="entry name" value="Retrotran_gag_2"/>
    <property type="match status" value="1"/>
</dbReference>
<dbReference type="Proteomes" id="UP000467840">
    <property type="component" value="Chromosome 8"/>
</dbReference>
<reference evidence="3 4" key="1">
    <citation type="journal article" date="2020" name="Mol. Plant">
        <title>The Chromosome-Based Rubber Tree Genome Provides New Insights into Spurge Genome Evolution and Rubber Biosynthesis.</title>
        <authorList>
            <person name="Liu J."/>
            <person name="Shi C."/>
            <person name="Shi C.C."/>
            <person name="Li W."/>
            <person name="Zhang Q.J."/>
            <person name="Zhang Y."/>
            <person name="Li K."/>
            <person name="Lu H.F."/>
            <person name="Shi C."/>
            <person name="Zhu S.T."/>
            <person name="Xiao Z.Y."/>
            <person name="Nan H."/>
            <person name="Yue Y."/>
            <person name="Zhu X.G."/>
            <person name="Wu Y."/>
            <person name="Hong X.N."/>
            <person name="Fan G.Y."/>
            <person name="Tong Y."/>
            <person name="Zhang D."/>
            <person name="Mao C.L."/>
            <person name="Liu Y.L."/>
            <person name="Hao S.J."/>
            <person name="Liu W.Q."/>
            <person name="Lv M.Q."/>
            <person name="Zhang H.B."/>
            <person name="Liu Y."/>
            <person name="Hu-Tang G.R."/>
            <person name="Wang J.P."/>
            <person name="Wang J.H."/>
            <person name="Sun Y.H."/>
            <person name="Ni S.B."/>
            <person name="Chen W.B."/>
            <person name="Zhang X.C."/>
            <person name="Jiao Y.N."/>
            <person name="Eichler E.E."/>
            <person name="Li G.H."/>
            <person name="Liu X."/>
            <person name="Gao L.Z."/>
        </authorList>
    </citation>
    <scope>NUCLEOTIDE SEQUENCE [LARGE SCALE GENOMIC DNA]</scope>
    <source>
        <strain evidence="4">cv. GT1</strain>
        <tissue evidence="3">Leaf</tissue>
    </source>
</reference>
<organism evidence="3 4">
    <name type="scientific">Hevea brasiliensis</name>
    <name type="common">Para rubber tree</name>
    <name type="synonym">Siphonia brasiliensis</name>
    <dbReference type="NCBI Taxonomy" id="3981"/>
    <lineage>
        <taxon>Eukaryota</taxon>
        <taxon>Viridiplantae</taxon>
        <taxon>Streptophyta</taxon>
        <taxon>Embryophyta</taxon>
        <taxon>Tracheophyta</taxon>
        <taxon>Spermatophyta</taxon>
        <taxon>Magnoliopsida</taxon>
        <taxon>eudicotyledons</taxon>
        <taxon>Gunneridae</taxon>
        <taxon>Pentapetalae</taxon>
        <taxon>rosids</taxon>
        <taxon>fabids</taxon>
        <taxon>Malpighiales</taxon>
        <taxon>Euphorbiaceae</taxon>
        <taxon>Crotonoideae</taxon>
        <taxon>Micrandreae</taxon>
        <taxon>Hevea</taxon>
    </lineage>
</organism>
<dbReference type="PANTHER" id="PTHR35317">
    <property type="entry name" value="OS04G0629600 PROTEIN"/>
    <property type="match status" value="1"/>
</dbReference>
<evidence type="ECO:0000256" key="1">
    <source>
        <dbReference type="ARBA" id="ARBA00022737"/>
    </source>
</evidence>
<proteinExistence type="predicted"/>